<gene>
    <name evidence="16" type="ORF">TK11N_17890</name>
    <name evidence="17" type="ORF">TK2N_18340</name>
</gene>
<dbReference type="RefSeq" id="WP_124005065.1">
    <property type="nucleotide sequence ID" value="NZ_BJYN01000001.1"/>
</dbReference>
<dbReference type="CDD" id="cd00082">
    <property type="entry name" value="HisKA"/>
    <property type="match status" value="1"/>
</dbReference>
<keyword evidence="13" id="KW-0812">Transmembrane</keyword>
<dbReference type="GO" id="GO:0004721">
    <property type="term" value="F:phosphoprotein phosphatase activity"/>
    <property type="evidence" value="ECO:0007669"/>
    <property type="project" value="TreeGrafter"/>
</dbReference>
<dbReference type="PROSITE" id="PS50109">
    <property type="entry name" value="HIS_KIN"/>
    <property type="match status" value="1"/>
</dbReference>
<dbReference type="CDD" id="cd00075">
    <property type="entry name" value="HATPase"/>
    <property type="match status" value="1"/>
</dbReference>
<evidence type="ECO:0000256" key="9">
    <source>
        <dbReference type="ARBA" id="ARBA00022777"/>
    </source>
</evidence>
<feature type="transmembrane region" description="Helical" evidence="13">
    <location>
        <begin position="7"/>
        <end position="26"/>
    </location>
</feature>
<comment type="catalytic activity">
    <reaction evidence="1">
        <text>ATP + protein L-histidine = ADP + protein N-phospho-L-histidine.</text>
        <dbReference type="EC" id="2.7.13.3"/>
    </reaction>
</comment>
<dbReference type="EC" id="2.7.13.3" evidence="4"/>
<keyword evidence="13" id="KW-1133">Transmembrane helix</keyword>
<keyword evidence="19" id="KW-1185">Reference proteome</keyword>
<dbReference type="GO" id="GO:0005524">
    <property type="term" value="F:ATP binding"/>
    <property type="evidence" value="ECO:0007669"/>
    <property type="project" value="UniProtKB-KW"/>
</dbReference>
<dbReference type="InterPro" id="IPR005467">
    <property type="entry name" value="His_kinase_dom"/>
</dbReference>
<dbReference type="SUPFAM" id="SSF55874">
    <property type="entry name" value="ATPase domain of HSP90 chaperone/DNA topoisomerase II/histidine kinase"/>
    <property type="match status" value="1"/>
</dbReference>
<evidence type="ECO:0000256" key="8">
    <source>
        <dbReference type="ARBA" id="ARBA00022741"/>
    </source>
</evidence>
<dbReference type="GO" id="GO:0016036">
    <property type="term" value="P:cellular response to phosphate starvation"/>
    <property type="evidence" value="ECO:0007669"/>
    <property type="project" value="TreeGrafter"/>
</dbReference>
<name>A0AAN4UCT5_9ENTE</name>
<comment type="caution">
    <text evidence="17">The sequence shown here is derived from an EMBL/GenBank/DDBJ whole genome shotgun (WGS) entry which is preliminary data.</text>
</comment>
<keyword evidence="6" id="KW-0597">Phosphoprotein</keyword>
<evidence type="ECO:0000313" key="18">
    <source>
        <dbReference type="Proteomes" id="UP000886597"/>
    </source>
</evidence>
<evidence type="ECO:0000256" key="13">
    <source>
        <dbReference type="SAM" id="Phobius"/>
    </source>
</evidence>
<dbReference type="SUPFAM" id="SSF55785">
    <property type="entry name" value="PYP-like sensor domain (PAS domain)"/>
    <property type="match status" value="1"/>
</dbReference>
<dbReference type="GO" id="GO:0000155">
    <property type="term" value="F:phosphorelay sensor kinase activity"/>
    <property type="evidence" value="ECO:0007669"/>
    <property type="project" value="InterPro"/>
</dbReference>
<dbReference type="Pfam" id="PF02518">
    <property type="entry name" value="HATPase_c"/>
    <property type="match status" value="1"/>
</dbReference>
<evidence type="ECO:0000256" key="10">
    <source>
        <dbReference type="ARBA" id="ARBA00022840"/>
    </source>
</evidence>
<dbReference type="InterPro" id="IPR036097">
    <property type="entry name" value="HisK_dim/P_sf"/>
</dbReference>
<dbReference type="Gene3D" id="3.30.565.10">
    <property type="entry name" value="Histidine kinase-like ATPase, C-terminal domain"/>
    <property type="match status" value="1"/>
</dbReference>
<evidence type="ECO:0000259" key="15">
    <source>
        <dbReference type="PROSITE" id="PS50112"/>
    </source>
</evidence>
<dbReference type="Proteomes" id="UP000886607">
    <property type="component" value="Unassembled WGS sequence"/>
</dbReference>
<dbReference type="EMBL" id="BKBO01000029">
    <property type="protein sequence ID" value="GEQ49937.1"/>
    <property type="molecule type" value="Genomic_DNA"/>
</dbReference>
<dbReference type="InterPro" id="IPR003661">
    <property type="entry name" value="HisK_dim/P_dom"/>
</dbReference>
<evidence type="ECO:0000256" key="7">
    <source>
        <dbReference type="ARBA" id="ARBA00022679"/>
    </source>
</evidence>
<keyword evidence="5" id="KW-1003">Cell membrane</keyword>
<dbReference type="SMART" id="SM00387">
    <property type="entry name" value="HATPase_c"/>
    <property type="match status" value="1"/>
</dbReference>
<dbReference type="FunFam" id="1.10.287.130:FF:000001">
    <property type="entry name" value="Two-component sensor histidine kinase"/>
    <property type="match status" value="1"/>
</dbReference>
<dbReference type="InterPro" id="IPR000014">
    <property type="entry name" value="PAS"/>
</dbReference>
<evidence type="ECO:0000256" key="5">
    <source>
        <dbReference type="ARBA" id="ARBA00022475"/>
    </source>
</evidence>
<evidence type="ECO:0000256" key="11">
    <source>
        <dbReference type="ARBA" id="ARBA00023012"/>
    </source>
</evidence>
<dbReference type="SMART" id="SM00388">
    <property type="entry name" value="HisKA"/>
    <property type="match status" value="1"/>
</dbReference>
<sequence>MDKKKRVYNGWLIGLLLLFFTSWQFISNFYDQQVLTQHEDFLQQKAYSFIRLTTDEKEDFAEIATDYVEDSDERITQLTNHGEILFDTFDAELSGSRSQRPEIKAVLEGNPSGTSVRMSPTLDQELLYVAIPIKQNGGIIEIIRMAEPTQNFLPDAKQMKQAILLVNFVFWLILTVIIFSILRRRNRPVETILPVIKQIIKDPQQQKMIMQRSSEWEELYQNINVLSEQMSHTYYALSTSEKQFYTLLNELMVGVFIVDENGNLVFINKTLIEQFNLTQIELNQPFATVITDPQMVQMIYQTRDSNVVSKEIRTTTSQRLLDVTIRAFKDSGRIFGVTYDMTRIAQLEKLQNDFVGNVSHELKTPITSLIGFTETLLDGAKDDPQTLESFLKIMQKDAYRLQSLVQEIIQTSKNTDVNYVTTSVNVADLANKIVDDYAAVIQEKHLNVIITGPEELVFNTKIELFKPICKNLIENAIHYASSEGKIDITFYQENDHLIFSVQDDGIGIKQQEQERIFERFYRVDKARSRNSGGNGLGLAIVKDYSEILGGKVQIDSYPGVGSTFTVTLPSL</sequence>
<dbReference type="InterPro" id="IPR050351">
    <property type="entry name" value="BphY/WalK/GraS-like"/>
</dbReference>
<feature type="domain" description="PAS" evidence="15">
    <location>
        <begin position="240"/>
        <end position="282"/>
    </location>
</feature>
<keyword evidence="10" id="KW-0067">ATP-binding</keyword>
<evidence type="ECO:0000313" key="16">
    <source>
        <dbReference type="EMBL" id="GEQ49937.1"/>
    </source>
</evidence>
<keyword evidence="8" id="KW-0547">Nucleotide-binding</keyword>
<dbReference type="InterPro" id="IPR004358">
    <property type="entry name" value="Sig_transdc_His_kin-like_C"/>
</dbReference>
<dbReference type="PRINTS" id="PR00344">
    <property type="entry name" value="BCTRLSENSOR"/>
</dbReference>
<evidence type="ECO:0000256" key="2">
    <source>
        <dbReference type="ARBA" id="ARBA00004236"/>
    </source>
</evidence>
<organism evidence="17 18">
    <name type="scientific">Tetragenococcus koreensis</name>
    <dbReference type="NCBI Taxonomy" id="290335"/>
    <lineage>
        <taxon>Bacteria</taxon>
        <taxon>Bacillati</taxon>
        <taxon>Bacillota</taxon>
        <taxon>Bacilli</taxon>
        <taxon>Lactobacillales</taxon>
        <taxon>Enterococcaceae</taxon>
        <taxon>Tetragenococcus</taxon>
    </lineage>
</organism>
<dbReference type="GO" id="GO:0005886">
    <property type="term" value="C:plasma membrane"/>
    <property type="evidence" value="ECO:0007669"/>
    <property type="project" value="UniProtKB-SubCell"/>
</dbReference>
<dbReference type="PANTHER" id="PTHR45453:SF1">
    <property type="entry name" value="PHOSPHATE REGULON SENSOR PROTEIN PHOR"/>
    <property type="match status" value="1"/>
</dbReference>
<protein>
    <recommendedName>
        <fullName evidence="4">histidine kinase</fullName>
        <ecNumber evidence="4">2.7.13.3</ecNumber>
    </recommendedName>
</protein>
<evidence type="ECO:0000256" key="6">
    <source>
        <dbReference type="ARBA" id="ARBA00022553"/>
    </source>
</evidence>
<keyword evidence="11" id="KW-0902">Two-component regulatory system</keyword>
<dbReference type="FunFam" id="3.30.565.10:FF:000023">
    <property type="entry name" value="PAS domain-containing sensor histidine kinase"/>
    <property type="match status" value="1"/>
</dbReference>
<proteinExistence type="predicted"/>
<reference evidence="17" key="2">
    <citation type="journal article" date="2020" name="Int. Dairy J.">
        <title>Lactic acid bacterial diversity in Brie cheese focusing on salt concentration and pH of isolation medium and characterisation of halophilic and alkaliphilic lactic acid bacterial isolates.</title>
        <authorList>
            <person name="Unno R."/>
            <person name="Matsutani M."/>
            <person name="Suzuki T."/>
            <person name="Kodama K."/>
            <person name="Matsushita H."/>
            <person name="Yamasato K."/>
            <person name="Koizumi Y."/>
            <person name="Ishikawa M."/>
        </authorList>
    </citation>
    <scope>NUCLEOTIDE SEQUENCE</scope>
    <source>
        <strain evidence="17">7C1</strain>
        <strain evidence="16">8C4</strain>
    </source>
</reference>
<comment type="subcellular location">
    <subcellularLocation>
        <location evidence="2">Cell membrane</location>
    </subcellularLocation>
    <subcellularLocation>
        <location evidence="3">Membrane raft</location>
        <topology evidence="3">Multi-pass membrane protein</topology>
    </subcellularLocation>
</comment>
<evidence type="ECO:0000256" key="1">
    <source>
        <dbReference type="ARBA" id="ARBA00000085"/>
    </source>
</evidence>
<dbReference type="AlphaFoldDB" id="A0AAN4UCT5"/>
<evidence type="ECO:0000256" key="3">
    <source>
        <dbReference type="ARBA" id="ARBA00004314"/>
    </source>
</evidence>
<dbReference type="KEGG" id="tkr:C7K43_00555"/>
<keyword evidence="9 17" id="KW-0418">Kinase</keyword>
<dbReference type="Gene3D" id="3.30.450.20">
    <property type="entry name" value="PAS domain"/>
    <property type="match status" value="1"/>
</dbReference>
<dbReference type="GO" id="GO:0045121">
    <property type="term" value="C:membrane raft"/>
    <property type="evidence" value="ECO:0007669"/>
    <property type="project" value="UniProtKB-SubCell"/>
</dbReference>
<feature type="transmembrane region" description="Helical" evidence="13">
    <location>
        <begin position="162"/>
        <end position="182"/>
    </location>
</feature>
<dbReference type="InterPro" id="IPR036890">
    <property type="entry name" value="HATPase_C_sf"/>
</dbReference>
<evidence type="ECO:0000259" key="14">
    <source>
        <dbReference type="PROSITE" id="PS50109"/>
    </source>
</evidence>
<dbReference type="PROSITE" id="PS50112">
    <property type="entry name" value="PAS"/>
    <property type="match status" value="1"/>
</dbReference>
<dbReference type="SMART" id="SM00091">
    <property type="entry name" value="PAS"/>
    <property type="match status" value="1"/>
</dbReference>
<accession>A0AAN4UCT5</accession>
<feature type="domain" description="Histidine kinase" evidence="14">
    <location>
        <begin position="357"/>
        <end position="571"/>
    </location>
</feature>
<dbReference type="PANTHER" id="PTHR45453">
    <property type="entry name" value="PHOSPHATE REGULON SENSOR PROTEIN PHOR"/>
    <property type="match status" value="1"/>
</dbReference>
<keyword evidence="7" id="KW-0808">Transferase</keyword>
<keyword evidence="12 13" id="KW-0472">Membrane</keyword>
<dbReference type="GeneID" id="69984428"/>
<dbReference type="Pfam" id="PF00512">
    <property type="entry name" value="HisKA"/>
    <property type="match status" value="1"/>
</dbReference>
<reference evidence="17" key="1">
    <citation type="submission" date="2019-08" db="EMBL/GenBank/DDBJ databases">
        <authorList>
            <person name="Ishikawa M."/>
            <person name="Suzuki T."/>
            <person name="Matsutani M."/>
        </authorList>
    </citation>
    <scope>NUCLEOTIDE SEQUENCE</scope>
    <source>
        <strain evidence="17">7C1</strain>
        <strain evidence="16">8C4</strain>
    </source>
</reference>
<dbReference type="Proteomes" id="UP000886597">
    <property type="component" value="Unassembled WGS sequence"/>
</dbReference>
<evidence type="ECO:0000313" key="17">
    <source>
        <dbReference type="EMBL" id="GEQ54990.1"/>
    </source>
</evidence>
<dbReference type="Gene3D" id="1.10.287.130">
    <property type="match status" value="1"/>
</dbReference>
<evidence type="ECO:0000256" key="4">
    <source>
        <dbReference type="ARBA" id="ARBA00012438"/>
    </source>
</evidence>
<evidence type="ECO:0000256" key="12">
    <source>
        <dbReference type="ARBA" id="ARBA00023136"/>
    </source>
</evidence>
<dbReference type="InterPro" id="IPR035965">
    <property type="entry name" value="PAS-like_dom_sf"/>
</dbReference>
<dbReference type="SUPFAM" id="SSF47384">
    <property type="entry name" value="Homodimeric domain of signal transducing histidine kinase"/>
    <property type="match status" value="1"/>
</dbReference>
<dbReference type="EMBL" id="BKBQ01000030">
    <property type="protein sequence ID" value="GEQ54990.1"/>
    <property type="molecule type" value="Genomic_DNA"/>
</dbReference>
<dbReference type="InterPro" id="IPR003594">
    <property type="entry name" value="HATPase_dom"/>
</dbReference>
<evidence type="ECO:0000313" key="19">
    <source>
        <dbReference type="Proteomes" id="UP000886607"/>
    </source>
</evidence>